<dbReference type="InterPro" id="IPR029044">
    <property type="entry name" value="Nucleotide-diphossugar_trans"/>
</dbReference>
<dbReference type="GO" id="GO:0008781">
    <property type="term" value="F:N-acylneuraminate cytidylyltransferase activity"/>
    <property type="evidence" value="ECO:0007669"/>
    <property type="project" value="TreeGrafter"/>
</dbReference>
<name>A0A6J7J3F8_9ZZZZ</name>
<dbReference type="Pfam" id="PF02348">
    <property type="entry name" value="CTP_transf_3"/>
    <property type="match status" value="1"/>
</dbReference>
<dbReference type="CDD" id="cd02513">
    <property type="entry name" value="CMP-NeuAc_Synthase"/>
    <property type="match status" value="1"/>
</dbReference>
<dbReference type="PANTHER" id="PTHR21485:SF3">
    <property type="entry name" value="N-ACYLNEURAMINATE CYTIDYLYLTRANSFERASE"/>
    <property type="match status" value="1"/>
</dbReference>
<dbReference type="EMBL" id="CAFBMK010000216">
    <property type="protein sequence ID" value="CAB4937873.1"/>
    <property type="molecule type" value="Genomic_DNA"/>
</dbReference>
<protein>
    <submittedName>
        <fullName evidence="1">Unannotated protein</fullName>
    </submittedName>
</protein>
<dbReference type="InterPro" id="IPR003329">
    <property type="entry name" value="Cytidylyl_trans"/>
</dbReference>
<proteinExistence type="predicted"/>
<dbReference type="PANTHER" id="PTHR21485">
    <property type="entry name" value="HAD SUPERFAMILY MEMBERS CMAS AND KDSC"/>
    <property type="match status" value="1"/>
</dbReference>
<dbReference type="AlphaFoldDB" id="A0A6J7J3F8"/>
<accession>A0A6J7J3F8</accession>
<reference evidence="1" key="1">
    <citation type="submission" date="2020-05" db="EMBL/GenBank/DDBJ databases">
        <authorList>
            <person name="Chiriac C."/>
            <person name="Salcher M."/>
            <person name="Ghai R."/>
            <person name="Kavagutti S V."/>
        </authorList>
    </citation>
    <scope>NUCLEOTIDE SEQUENCE</scope>
</reference>
<dbReference type="Gene3D" id="3.90.550.10">
    <property type="entry name" value="Spore Coat Polysaccharide Biosynthesis Protein SpsA, Chain A"/>
    <property type="match status" value="1"/>
</dbReference>
<sequence>MSDVLAIIPARGGSKGVPGKNLRPIHGLPLIAWSIRQARDAGLERVVVSTDDADIAAVARDHGADVPFLRPAELASDTAATEPVMAHAVRWYEEQGERFDAVLLLQPTSPLRLPDTIPAALAQFAAGGADSLLGVNENHHFFWKNPSVPEALYDFRNRPRRQDIRPEDRSFRENGSLYLTRTDAFAASGNRLCGRIDMFVMREEEGLEIDSLVDFAMVEAVMKAIEFR</sequence>
<organism evidence="1">
    <name type="scientific">freshwater metagenome</name>
    <dbReference type="NCBI Taxonomy" id="449393"/>
    <lineage>
        <taxon>unclassified sequences</taxon>
        <taxon>metagenomes</taxon>
        <taxon>ecological metagenomes</taxon>
    </lineage>
</organism>
<dbReference type="SUPFAM" id="SSF53448">
    <property type="entry name" value="Nucleotide-diphospho-sugar transferases"/>
    <property type="match status" value="1"/>
</dbReference>
<dbReference type="InterPro" id="IPR050793">
    <property type="entry name" value="CMP-NeuNAc_synthase"/>
</dbReference>
<gene>
    <name evidence="1" type="ORF">UFOPK3564_02761</name>
</gene>
<evidence type="ECO:0000313" key="1">
    <source>
        <dbReference type="EMBL" id="CAB4937873.1"/>
    </source>
</evidence>